<gene>
    <name evidence="7" type="ORF">V6N12_006442</name>
</gene>
<dbReference type="Pfam" id="PF03092">
    <property type="entry name" value="BT1"/>
    <property type="match status" value="1"/>
</dbReference>
<keyword evidence="2" id="KW-0813">Transport</keyword>
<evidence type="ECO:0000256" key="4">
    <source>
        <dbReference type="ARBA" id="ARBA00022989"/>
    </source>
</evidence>
<comment type="caution">
    <text evidence="7">The sequence shown here is derived from an EMBL/GenBank/DDBJ whole genome shotgun (WGS) entry which is preliminary data.</text>
</comment>
<accession>A0ABR2EYU1</accession>
<keyword evidence="4 6" id="KW-1133">Transmembrane helix</keyword>
<keyword evidence="8" id="KW-1185">Reference proteome</keyword>
<evidence type="ECO:0000256" key="2">
    <source>
        <dbReference type="ARBA" id="ARBA00022448"/>
    </source>
</evidence>
<evidence type="ECO:0000256" key="5">
    <source>
        <dbReference type="ARBA" id="ARBA00023136"/>
    </source>
</evidence>
<evidence type="ECO:0000256" key="1">
    <source>
        <dbReference type="ARBA" id="ARBA00004141"/>
    </source>
</evidence>
<keyword evidence="5 6" id="KW-0472">Membrane</keyword>
<organism evidence="7 8">
    <name type="scientific">Hibiscus sabdariffa</name>
    <name type="common">roselle</name>
    <dbReference type="NCBI Taxonomy" id="183260"/>
    <lineage>
        <taxon>Eukaryota</taxon>
        <taxon>Viridiplantae</taxon>
        <taxon>Streptophyta</taxon>
        <taxon>Embryophyta</taxon>
        <taxon>Tracheophyta</taxon>
        <taxon>Spermatophyta</taxon>
        <taxon>Magnoliopsida</taxon>
        <taxon>eudicotyledons</taxon>
        <taxon>Gunneridae</taxon>
        <taxon>Pentapetalae</taxon>
        <taxon>rosids</taxon>
        <taxon>malvids</taxon>
        <taxon>Malvales</taxon>
        <taxon>Malvaceae</taxon>
        <taxon>Malvoideae</taxon>
        <taxon>Hibiscus</taxon>
    </lineage>
</organism>
<dbReference type="PANTHER" id="PTHR31585">
    <property type="entry name" value="FOLATE-BIOPTERIN TRANSPORTER 1, CHLOROPLASTIC"/>
    <property type="match status" value="1"/>
</dbReference>
<protein>
    <submittedName>
        <fullName evidence="7">Uncharacterized protein</fullName>
    </submittedName>
</protein>
<dbReference type="Proteomes" id="UP001472677">
    <property type="component" value="Unassembled WGS sequence"/>
</dbReference>
<evidence type="ECO:0000313" key="8">
    <source>
        <dbReference type="Proteomes" id="UP001472677"/>
    </source>
</evidence>
<evidence type="ECO:0000313" key="7">
    <source>
        <dbReference type="EMBL" id="KAK8567872.1"/>
    </source>
</evidence>
<dbReference type="PANTHER" id="PTHR31585:SF2">
    <property type="entry name" value="FOLATE-BIOPTERIN TRANSPORTER 7-RELATED"/>
    <property type="match status" value="1"/>
</dbReference>
<proteinExistence type="predicted"/>
<evidence type="ECO:0000256" key="3">
    <source>
        <dbReference type="ARBA" id="ARBA00022692"/>
    </source>
</evidence>
<name>A0ABR2EYU1_9ROSI</name>
<feature type="transmembrane region" description="Helical" evidence="6">
    <location>
        <begin position="21"/>
        <end position="44"/>
    </location>
</feature>
<dbReference type="EMBL" id="JBBPBM010000009">
    <property type="protein sequence ID" value="KAK8567872.1"/>
    <property type="molecule type" value="Genomic_DNA"/>
</dbReference>
<evidence type="ECO:0000256" key="6">
    <source>
        <dbReference type="SAM" id="Phobius"/>
    </source>
</evidence>
<keyword evidence="3 6" id="KW-0812">Transmembrane</keyword>
<sequence>MSAKDGKGKQPEKAKAKRIRSLLGVGYWVQGFRVFPWMVVNFFLKDSVKVDPSTLQILQNSANLPMVGKPLYGVVSDAVYISGQHRVPYISIGGKTKSF</sequence>
<dbReference type="InterPro" id="IPR039309">
    <property type="entry name" value="BT1"/>
</dbReference>
<reference evidence="7 8" key="1">
    <citation type="journal article" date="2024" name="G3 (Bethesda)">
        <title>Genome assembly of Hibiscus sabdariffa L. provides insights into metabolisms of medicinal natural products.</title>
        <authorList>
            <person name="Kim T."/>
        </authorList>
    </citation>
    <scope>NUCLEOTIDE SEQUENCE [LARGE SCALE GENOMIC DNA]</scope>
    <source>
        <strain evidence="7">TK-2024</strain>
        <tissue evidence="7">Old leaves</tissue>
    </source>
</reference>
<comment type="subcellular location">
    <subcellularLocation>
        <location evidence="1">Membrane</location>
        <topology evidence="1">Multi-pass membrane protein</topology>
    </subcellularLocation>
</comment>